<keyword evidence="1" id="KW-1133">Transmembrane helix</keyword>
<feature type="transmembrane region" description="Helical" evidence="1">
    <location>
        <begin position="172"/>
        <end position="192"/>
    </location>
</feature>
<evidence type="ECO:0000313" key="3">
    <source>
        <dbReference type="EMBL" id="GGB96607.1"/>
    </source>
</evidence>
<evidence type="ECO:0000313" key="4">
    <source>
        <dbReference type="Proteomes" id="UP000629025"/>
    </source>
</evidence>
<dbReference type="EMBL" id="BMIJ01000004">
    <property type="protein sequence ID" value="GGB96607.1"/>
    <property type="molecule type" value="Genomic_DNA"/>
</dbReference>
<protein>
    <recommendedName>
        <fullName evidence="2">HAMP domain-containing protein</fullName>
    </recommendedName>
</protein>
<dbReference type="Pfam" id="PF00672">
    <property type="entry name" value="HAMP"/>
    <property type="match status" value="1"/>
</dbReference>
<dbReference type="InterPro" id="IPR003660">
    <property type="entry name" value="HAMP_dom"/>
</dbReference>
<dbReference type="Gene3D" id="6.10.340.10">
    <property type="match status" value="1"/>
</dbReference>
<dbReference type="Proteomes" id="UP000629025">
    <property type="component" value="Unassembled WGS sequence"/>
</dbReference>
<organism evidence="3 4">
    <name type="scientific">Marinobacterium zhoushanense</name>
    <dbReference type="NCBI Taxonomy" id="1679163"/>
    <lineage>
        <taxon>Bacteria</taxon>
        <taxon>Pseudomonadati</taxon>
        <taxon>Pseudomonadota</taxon>
        <taxon>Gammaproteobacteria</taxon>
        <taxon>Oceanospirillales</taxon>
        <taxon>Oceanospirillaceae</taxon>
        <taxon>Marinobacterium</taxon>
    </lineage>
</organism>
<keyword evidence="4" id="KW-1185">Reference proteome</keyword>
<evidence type="ECO:0000259" key="2">
    <source>
        <dbReference type="PROSITE" id="PS50885"/>
    </source>
</evidence>
<gene>
    <name evidence="3" type="ORF">GCM10011352_23410</name>
</gene>
<dbReference type="SMART" id="SM00304">
    <property type="entry name" value="HAMP"/>
    <property type="match status" value="1"/>
</dbReference>
<feature type="domain" description="HAMP" evidence="2">
    <location>
        <begin position="194"/>
        <end position="246"/>
    </location>
</feature>
<sequence length="272" mass="30538">MALAIVPILLFSVFGYLLYEKSIARPLIEVSREQREILQPLQKIQLSLWGMSRDVIDYSLTGENQHAHNYRRELDDITQGIASLSQAVGVYESTSRDMATLQRDWDELNLLAGSIMTTPPLGVASLASRRIQGFEAGMDRLGQDIGVIFEDLRRENERIHDIALADFERSELLVVIGFALSLLFAGIGVLLINRSLVKSTDQLLAGAKRIAAGDRESRIDIELPSELVNLAEAFNLMTDRIHSQEQALLLAARTDELTGLHNRREFDRILKQ</sequence>
<keyword evidence="1" id="KW-0812">Transmembrane</keyword>
<evidence type="ECO:0000256" key="1">
    <source>
        <dbReference type="SAM" id="Phobius"/>
    </source>
</evidence>
<reference evidence="4" key="1">
    <citation type="journal article" date="2019" name="Int. J. Syst. Evol. Microbiol.">
        <title>The Global Catalogue of Microorganisms (GCM) 10K type strain sequencing project: providing services to taxonomists for standard genome sequencing and annotation.</title>
        <authorList>
            <consortium name="The Broad Institute Genomics Platform"/>
            <consortium name="The Broad Institute Genome Sequencing Center for Infectious Disease"/>
            <person name="Wu L."/>
            <person name="Ma J."/>
        </authorList>
    </citation>
    <scope>NUCLEOTIDE SEQUENCE [LARGE SCALE GENOMIC DNA]</scope>
    <source>
        <strain evidence="4">CGMCC 1.15341</strain>
    </source>
</reference>
<comment type="caution">
    <text evidence="3">The sequence shown here is derived from an EMBL/GenBank/DDBJ whole genome shotgun (WGS) entry which is preliminary data.</text>
</comment>
<dbReference type="PROSITE" id="PS50885">
    <property type="entry name" value="HAMP"/>
    <property type="match status" value="1"/>
</dbReference>
<dbReference type="CDD" id="cd06225">
    <property type="entry name" value="HAMP"/>
    <property type="match status" value="1"/>
</dbReference>
<keyword evidence="1" id="KW-0472">Membrane</keyword>
<accession>A0ABQ1KGV8</accession>
<name>A0ABQ1KGV8_9GAMM</name>
<proteinExistence type="predicted"/>
<dbReference type="SUPFAM" id="SSF158472">
    <property type="entry name" value="HAMP domain-like"/>
    <property type="match status" value="1"/>
</dbReference>